<reference evidence="2 3" key="1">
    <citation type="submission" date="2019-11" db="EMBL/GenBank/DDBJ databases">
        <title>Whole genome sequence of Haloferax sp. MBLA0078.</title>
        <authorList>
            <person name="Seo M.-J."/>
            <person name="Cho E.-S."/>
        </authorList>
    </citation>
    <scope>NUCLEOTIDE SEQUENCE [LARGE SCALE GENOMIC DNA]</scope>
    <source>
        <strain evidence="2 3">MBLA0078</strain>
    </source>
</reference>
<evidence type="ECO:0000313" key="2">
    <source>
        <dbReference type="EMBL" id="MRW98301.1"/>
    </source>
</evidence>
<proteinExistence type="predicted"/>
<dbReference type="Gene3D" id="3.60.21.10">
    <property type="match status" value="1"/>
</dbReference>
<feature type="domain" description="Calcineurin-like phosphoesterase" evidence="1">
    <location>
        <begin position="36"/>
        <end position="280"/>
    </location>
</feature>
<organism evidence="2 3">
    <name type="scientific">Haloferax marinum</name>
    <dbReference type="NCBI Taxonomy" id="2666143"/>
    <lineage>
        <taxon>Archaea</taxon>
        <taxon>Methanobacteriati</taxon>
        <taxon>Methanobacteriota</taxon>
        <taxon>Stenosarchaea group</taxon>
        <taxon>Halobacteria</taxon>
        <taxon>Halobacteriales</taxon>
        <taxon>Haloferacaceae</taxon>
        <taxon>Haloferax</taxon>
    </lineage>
</organism>
<accession>A0A6A8GBB4</accession>
<dbReference type="Proteomes" id="UP000443423">
    <property type="component" value="Unassembled WGS sequence"/>
</dbReference>
<keyword evidence="3" id="KW-1185">Reference proteome</keyword>
<dbReference type="InterPro" id="IPR029052">
    <property type="entry name" value="Metallo-depent_PP-like"/>
</dbReference>
<dbReference type="Pfam" id="PF00149">
    <property type="entry name" value="Metallophos"/>
    <property type="match status" value="1"/>
</dbReference>
<sequence>MAKVTARLPDFEVMTEHTYILFGDAHIKPTGKAIDYEKISFPPDVDVILVNGDLTHRSDPESLDAGREFLTQLASHDIPVVTVPGNHDPAPYIDQLLPPPVETAHRRVVRLDSAENATDESESQPAIVGWGCDQFDFSPEFEYETFPSTDPRGRDEPRQRSMERMTETLLTALRPFVHGECSPRDVLSTLGIQRAHWGTAQSQLEHLRDEYEQVSRLLSSTDRPTIFLTHVPAFATAIDIHHSIGTREEDRDGLAGGSIALRLAIEDQTPLVHLCGHSHYRGYHYVDGNGGGTHVYNPGVRGVVRLDVDAEKRSFSFEAY</sequence>
<dbReference type="SUPFAM" id="SSF56300">
    <property type="entry name" value="Metallo-dependent phosphatases"/>
    <property type="match status" value="1"/>
</dbReference>
<comment type="caution">
    <text evidence="2">The sequence shown here is derived from an EMBL/GenBank/DDBJ whole genome shotgun (WGS) entry which is preliminary data.</text>
</comment>
<evidence type="ECO:0000259" key="1">
    <source>
        <dbReference type="Pfam" id="PF00149"/>
    </source>
</evidence>
<name>A0A6A8GBB4_9EURY</name>
<dbReference type="InterPro" id="IPR004843">
    <property type="entry name" value="Calcineurin-like_PHP"/>
</dbReference>
<evidence type="ECO:0000313" key="3">
    <source>
        <dbReference type="Proteomes" id="UP000443423"/>
    </source>
</evidence>
<dbReference type="AlphaFoldDB" id="A0A6A8GBB4"/>
<gene>
    <name evidence="2" type="ORF">GJR99_17175</name>
</gene>
<dbReference type="EMBL" id="WKJQ01000003">
    <property type="protein sequence ID" value="MRW98301.1"/>
    <property type="molecule type" value="Genomic_DNA"/>
</dbReference>
<dbReference type="GO" id="GO:0016787">
    <property type="term" value="F:hydrolase activity"/>
    <property type="evidence" value="ECO:0007669"/>
    <property type="project" value="InterPro"/>
</dbReference>
<protein>
    <recommendedName>
        <fullName evidence="1">Calcineurin-like phosphoesterase domain-containing protein</fullName>
    </recommendedName>
</protein>